<reference evidence="1 2" key="1">
    <citation type="journal article" date="2021" name="Hortic Res">
        <title>High-quality reference genome and annotation aids understanding of berry development for evergreen blueberry (Vaccinium darrowii).</title>
        <authorList>
            <person name="Yu J."/>
            <person name="Hulse-Kemp A.M."/>
            <person name="Babiker E."/>
            <person name="Staton M."/>
        </authorList>
    </citation>
    <scope>NUCLEOTIDE SEQUENCE [LARGE SCALE GENOMIC DNA]</scope>
    <source>
        <strain evidence="2">cv. NJ 8807/NJ 8810</strain>
        <tissue evidence="1">Young leaf</tissue>
    </source>
</reference>
<dbReference type="Proteomes" id="UP000828048">
    <property type="component" value="Chromosome 7"/>
</dbReference>
<dbReference type="EMBL" id="CM037157">
    <property type="protein sequence ID" value="KAH7850143.1"/>
    <property type="molecule type" value="Genomic_DNA"/>
</dbReference>
<name>A0ACB7Y999_9ERIC</name>
<accession>A0ACB7Y999</accession>
<evidence type="ECO:0000313" key="1">
    <source>
        <dbReference type="EMBL" id="KAH7850143.1"/>
    </source>
</evidence>
<gene>
    <name evidence="1" type="ORF">Vadar_028496</name>
</gene>
<comment type="caution">
    <text evidence="1">The sequence shown here is derived from an EMBL/GenBank/DDBJ whole genome shotgun (WGS) entry which is preliminary data.</text>
</comment>
<proteinExistence type="predicted"/>
<protein>
    <submittedName>
        <fullName evidence="1">Uncharacterized protein</fullName>
    </submittedName>
</protein>
<organism evidence="1 2">
    <name type="scientific">Vaccinium darrowii</name>
    <dbReference type="NCBI Taxonomy" id="229202"/>
    <lineage>
        <taxon>Eukaryota</taxon>
        <taxon>Viridiplantae</taxon>
        <taxon>Streptophyta</taxon>
        <taxon>Embryophyta</taxon>
        <taxon>Tracheophyta</taxon>
        <taxon>Spermatophyta</taxon>
        <taxon>Magnoliopsida</taxon>
        <taxon>eudicotyledons</taxon>
        <taxon>Gunneridae</taxon>
        <taxon>Pentapetalae</taxon>
        <taxon>asterids</taxon>
        <taxon>Ericales</taxon>
        <taxon>Ericaceae</taxon>
        <taxon>Vaccinioideae</taxon>
        <taxon>Vaccinieae</taxon>
        <taxon>Vaccinium</taxon>
    </lineage>
</organism>
<sequence>MPNGSLDRHLFSDGDNKPLSWNLRYKIISEVASALHYLHNEFDQRVVHLDIKPNNIMLDSKFNARLGDLGLSQALHKEKGSYKAAEVPVAGTLGYLDPEYATTGKATDLCDVFSFGVVLLAVVCGEKAVNVNLCGWKFLSERVWDMYREGQLLEVVDKRLGEDYVVEDQRILLLGLACSHPISSERPKTQEIVQILSGSMAVPQVPPFKPPFSWPYGPAEEEDIISLSDGVEYNSYDESGVWRLWPLTQNRRHIVIEDHDRFMAEKGSLGLSLSSVLKSMDRIVNWCCSYEKVMLFTLTWHKHLLRLLGWCHKHGKLLLVYDYMPNGSLDKHLFGAANRNTLSWTLRYKIISEVASALHYLHNGPWTQNGKFLVDWVCALHRKGRLLEAVDSRLGEDYIVEEAQRVLLLGLACSHPIASERPKTQEIVQILSGSAVVPHVLLLNPTFSQALLSMQQRDVSLPTITDTTSSTTSHNGSGSTPLAINPETHEIQETVQILSGTVAVPLVLPFKPAFVWASGPMGEGDITQTTITNTASCMTSHYGSVYKNFKSLDKHLFNSNANSTPLSWNIHYKIIFRVSSALHYLRNEYQKRVIHHDLKASNIMLDAEFNAMLGDFGLARALGHEKTSYAEVEVIPGTRGYNAPELWQTGKTTAQSDVYAFGIVLLEVVYGRRPRTQI</sequence>
<keyword evidence="2" id="KW-1185">Reference proteome</keyword>
<evidence type="ECO:0000313" key="2">
    <source>
        <dbReference type="Proteomes" id="UP000828048"/>
    </source>
</evidence>